<feature type="transmembrane region" description="Helical" evidence="1">
    <location>
        <begin position="140"/>
        <end position="163"/>
    </location>
</feature>
<dbReference type="RefSeq" id="WP_271336408.1">
    <property type="nucleotide sequence ID" value="NZ_JAMZNK010000020.1"/>
</dbReference>
<evidence type="ECO:0000313" key="3">
    <source>
        <dbReference type="Proteomes" id="UP001212170"/>
    </source>
</evidence>
<accession>A0ABT4WDQ1</accession>
<keyword evidence="1" id="KW-1133">Transmembrane helix</keyword>
<feature type="transmembrane region" description="Helical" evidence="1">
    <location>
        <begin position="55"/>
        <end position="72"/>
    </location>
</feature>
<protein>
    <submittedName>
        <fullName evidence="2">Uncharacterized protein</fullName>
    </submittedName>
</protein>
<evidence type="ECO:0000256" key="1">
    <source>
        <dbReference type="SAM" id="Phobius"/>
    </source>
</evidence>
<keyword evidence="3" id="KW-1185">Reference proteome</keyword>
<name>A0ABT4WDQ1_9FLAO</name>
<keyword evidence="1" id="KW-0812">Transmembrane</keyword>
<reference evidence="2 3" key="1">
    <citation type="journal article" date="2023" name="Chemosphere">
        <title>Whole genome analysis of Flavobacterium aziz-sancarii sp. nov., isolated from Ardley Island (Antarctica), revealed a rich resistome and bioremediation potential.</title>
        <authorList>
            <person name="Otur C."/>
            <person name="Okay S."/>
            <person name="Kurt-Kizildogan A."/>
        </authorList>
    </citation>
    <scope>NUCLEOTIDE SEQUENCE [LARGE SCALE GENOMIC DNA]</scope>
    <source>
        <strain evidence="2 3">AC</strain>
    </source>
</reference>
<sequence>MKLLSKMSSQKSWMICCFLNFLIASVIGLLMRYVYLFPLNINYAFLLHAHSHVAMLGWAYLMIYVLIVRFFIPEEKKEKPVYNRLFWLTEFSVIGMMISFPIQGYALFSIIFSTLHIVLSYVFCRLLWKDIPKEKTPAEILLRVSVLFMVFSTFGVWCLGPAVGMLGKESVFYQIAIQFFLHFQFNGWFLFAVLALFLKQFEDKIDTKSFKIFFILLIIATFLTFAFPVSWFVKSSFLSGINTFGVIVQLIAFVFFYKMLRPQIRTFKATLDPSAKRVYGLALGSLFLKISIQLLVLIPNLAEVSHQVRNFVIGFIHLTTLGIITGFLIGILIENKLLSHQSYLLRTGLKSFIFGYIGTELFLFLQGGFIYFRNEALFGYHEGVFVMSFLIVIGLFLIVASIFKKILKLCL</sequence>
<comment type="caution">
    <text evidence="2">The sequence shown here is derived from an EMBL/GenBank/DDBJ whole genome shotgun (WGS) entry which is preliminary data.</text>
</comment>
<dbReference type="EMBL" id="JAMZNK010000020">
    <property type="protein sequence ID" value="MDA6070595.1"/>
    <property type="molecule type" value="Genomic_DNA"/>
</dbReference>
<feature type="transmembrane region" description="Helical" evidence="1">
    <location>
        <begin position="278"/>
        <end position="299"/>
    </location>
</feature>
<evidence type="ECO:0000313" key="2">
    <source>
        <dbReference type="EMBL" id="MDA6070595.1"/>
    </source>
</evidence>
<feature type="transmembrane region" description="Helical" evidence="1">
    <location>
        <begin position="108"/>
        <end position="128"/>
    </location>
</feature>
<feature type="transmembrane region" description="Helical" evidence="1">
    <location>
        <begin position="353"/>
        <end position="372"/>
    </location>
</feature>
<feature type="transmembrane region" description="Helical" evidence="1">
    <location>
        <begin position="175"/>
        <end position="198"/>
    </location>
</feature>
<keyword evidence="1" id="KW-0472">Membrane</keyword>
<proteinExistence type="predicted"/>
<feature type="transmembrane region" description="Helical" evidence="1">
    <location>
        <begin position="311"/>
        <end position="333"/>
    </location>
</feature>
<feature type="transmembrane region" description="Helical" evidence="1">
    <location>
        <begin position="12"/>
        <end position="35"/>
    </location>
</feature>
<feature type="transmembrane region" description="Helical" evidence="1">
    <location>
        <begin position="210"/>
        <end position="231"/>
    </location>
</feature>
<organism evidence="2 3">
    <name type="scientific">Flavobacterium azizsancarii</name>
    <dbReference type="NCBI Taxonomy" id="2961580"/>
    <lineage>
        <taxon>Bacteria</taxon>
        <taxon>Pseudomonadati</taxon>
        <taxon>Bacteroidota</taxon>
        <taxon>Flavobacteriia</taxon>
        <taxon>Flavobacteriales</taxon>
        <taxon>Flavobacteriaceae</taxon>
        <taxon>Flavobacterium</taxon>
    </lineage>
</organism>
<feature type="transmembrane region" description="Helical" evidence="1">
    <location>
        <begin position="84"/>
        <end position="102"/>
    </location>
</feature>
<feature type="transmembrane region" description="Helical" evidence="1">
    <location>
        <begin position="384"/>
        <end position="403"/>
    </location>
</feature>
<gene>
    <name evidence="2" type="ORF">NJT12_13285</name>
</gene>
<dbReference type="Proteomes" id="UP001212170">
    <property type="component" value="Unassembled WGS sequence"/>
</dbReference>
<feature type="transmembrane region" description="Helical" evidence="1">
    <location>
        <begin position="237"/>
        <end position="257"/>
    </location>
</feature>